<evidence type="ECO:0000313" key="8">
    <source>
        <dbReference type="Proteomes" id="UP000007054"/>
    </source>
</evidence>
<dbReference type="PANTHER" id="PTHR30093">
    <property type="entry name" value="GENERAL SECRETION PATHWAY PROTEIN G"/>
    <property type="match status" value="1"/>
</dbReference>
<feature type="transmembrane region" description="Helical" evidence="6">
    <location>
        <begin position="12"/>
        <end position="35"/>
    </location>
</feature>
<proteinExistence type="predicted"/>
<dbReference type="SUPFAM" id="SSF54523">
    <property type="entry name" value="Pili subunits"/>
    <property type="match status" value="1"/>
</dbReference>
<evidence type="ECO:0000256" key="4">
    <source>
        <dbReference type="ARBA" id="ARBA00022989"/>
    </source>
</evidence>
<evidence type="ECO:0000256" key="5">
    <source>
        <dbReference type="ARBA" id="ARBA00023136"/>
    </source>
</evidence>
<accession>D4LDS1</accession>
<comment type="subcellular location">
    <subcellularLocation>
        <location evidence="1">Membrane</location>
        <topology evidence="1">Single-pass membrane protein</topology>
    </subcellularLocation>
</comment>
<protein>
    <submittedName>
        <fullName evidence="7">Prepilin-type N-terminal cleavage/methylation domain</fullName>
    </submittedName>
</protein>
<organism evidence="7 8">
    <name type="scientific">Ruminococcus champanellensis (strain DSM 18848 / JCM 17042 / KCTC 15320 / 18P13)</name>
    <dbReference type="NCBI Taxonomy" id="213810"/>
    <lineage>
        <taxon>Bacteria</taxon>
        <taxon>Bacillati</taxon>
        <taxon>Bacillota</taxon>
        <taxon>Clostridia</taxon>
        <taxon>Eubacteriales</taxon>
        <taxon>Oscillospiraceae</taxon>
        <taxon>Ruminococcus</taxon>
    </lineage>
</organism>
<dbReference type="PANTHER" id="PTHR30093:SF44">
    <property type="entry name" value="TYPE II SECRETION SYSTEM CORE PROTEIN G"/>
    <property type="match status" value="1"/>
</dbReference>
<dbReference type="PATRIC" id="fig|213810.4.peg.1588"/>
<dbReference type="Pfam" id="PF07963">
    <property type="entry name" value="N_methyl"/>
    <property type="match status" value="1"/>
</dbReference>
<dbReference type="EMBL" id="FP929052">
    <property type="protein sequence ID" value="CBL17766.1"/>
    <property type="molecule type" value="Genomic_DNA"/>
</dbReference>
<evidence type="ECO:0000256" key="1">
    <source>
        <dbReference type="ARBA" id="ARBA00004167"/>
    </source>
</evidence>
<dbReference type="NCBIfam" id="TIGR02532">
    <property type="entry name" value="IV_pilin_GFxxxE"/>
    <property type="match status" value="1"/>
</dbReference>
<dbReference type="KEGG" id="rch:RUM_16890"/>
<dbReference type="BioCyc" id="RCHA213810:RUM_RS12140-MONOMER"/>
<reference evidence="7" key="1">
    <citation type="submission" date="2010-03" db="EMBL/GenBank/DDBJ databases">
        <title>The genome sequence of Ruminococcus sp. 18P13.</title>
        <authorList>
            <consortium name="metaHIT consortium -- http://www.metahit.eu/"/>
            <person name="Pajon A."/>
            <person name="Turner K."/>
            <person name="Parkhill J."/>
            <person name="Bernalier A."/>
        </authorList>
    </citation>
    <scope>NUCLEOTIDE SEQUENCE [LARGE SCALE GENOMIC DNA]</scope>
    <source>
        <strain evidence="7">Type strain: 18P13</strain>
    </source>
</reference>
<evidence type="ECO:0000256" key="6">
    <source>
        <dbReference type="SAM" id="Phobius"/>
    </source>
</evidence>
<keyword evidence="2" id="KW-0488">Methylation</keyword>
<dbReference type="STRING" id="213810.RUM_16890"/>
<keyword evidence="3 6" id="KW-0812">Transmembrane</keyword>
<dbReference type="GeneID" id="83157116"/>
<dbReference type="InterPro" id="IPR012902">
    <property type="entry name" value="N_methyl_site"/>
</dbReference>
<evidence type="ECO:0000313" key="7">
    <source>
        <dbReference type="EMBL" id="CBL17766.1"/>
    </source>
</evidence>
<dbReference type="RefSeq" id="WP_015558672.1">
    <property type="nucleotide sequence ID" value="NC_021039.1"/>
</dbReference>
<dbReference type="PROSITE" id="PS00409">
    <property type="entry name" value="PROKAR_NTER_METHYL"/>
    <property type="match status" value="1"/>
</dbReference>
<evidence type="ECO:0000256" key="3">
    <source>
        <dbReference type="ARBA" id="ARBA00022692"/>
    </source>
</evidence>
<name>D4LDS1_RUMC1</name>
<dbReference type="AlphaFoldDB" id="D4LDS1"/>
<gene>
    <name evidence="7" type="ordered locus">RUM_16890</name>
</gene>
<dbReference type="Proteomes" id="UP000007054">
    <property type="component" value="Chromosome"/>
</dbReference>
<reference evidence="7" key="2">
    <citation type="submission" date="2010-03" db="EMBL/GenBank/DDBJ databases">
        <authorList>
            <person name="Pajon A."/>
        </authorList>
    </citation>
    <scope>NUCLEOTIDE SEQUENCE</scope>
    <source>
        <strain evidence="7">Type strain: 18P13</strain>
    </source>
</reference>
<keyword evidence="8" id="KW-1185">Reference proteome</keyword>
<evidence type="ECO:0000256" key="2">
    <source>
        <dbReference type="ARBA" id="ARBA00022481"/>
    </source>
</evidence>
<dbReference type="InterPro" id="IPR045584">
    <property type="entry name" value="Pilin-like"/>
</dbReference>
<keyword evidence="5 6" id="KW-0472">Membrane</keyword>
<dbReference type="GO" id="GO:0016020">
    <property type="term" value="C:membrane"/>
    <property type="evidence" value="ECO:0007669"/>
    <property type="project" value="UniProtKB-SubCell"/>
</dbReference>
<keyword evidence="4 6" id="KW-1133">Transmembrane helix</keyword>
<dbReference type="HOGENOM" id="CLU_091705_7_3_9"/>
<dbReference type="Gene3D" id="3.30.700.10">
    <property type="entry name" value="Glycoprotein, Type 4 Pilin"/>
    <property type="match status" value="1"/>
</dbReference>
<sequence>MEKRKKGFTLIELVVVIAIIGVLAAILVPVMMGYVRKSRVAAANDNAKQNYNTALEVAASCSAESNGYVVDSRKSVTARKNDLQSKLGSCSDPVFQSYYQEMIDHLQMDDKGYYGGLYVGNVPVAVVWSNSSGDNAILGRYPDTLHTDDTYTWNDWENDCAQFQAGGYTSWQEYMAAQGG</sequence>